<organism evidence="4 5">
    <name type="scientific">Geomonas terrae</name>
    <dbReference type="NCBI Taxonomy" id="2562681"/>
    <lineage>
        <taxon>Bacteria</taxon>
        <taxon>Pseudomonadati</taxon>
        <taxon>Thermodesulfobacteriota</taxon>
        <taxon>Desulfuromonadia</taxon>
        <taxon>Geobacterales</taxon>
        <taxon>Geobacteraceae</taxon>
        <taxon>Geomonas</taxon>
    </lineage>
</organism>
<feature type="domain" description="TPM" evidence="3">
    <location>
        <begin position="29"/>
        <end position="152"/>
    </location>
</feature>
<evidence type="ECO:0000256" key="2">
    <source>
        <dbReference type="SAM" id="SignalP"/>
    </source>
</evidence>
<comment type="caution">
    <text evidence="4">The sequence shown here is derived from an EMBL/GenBank/DDBJ whole genome shotgun (WGS) entry which is preliminary data.</text>
</comment>
<keyword evidence="2" id="KW-0732">Signal</keyword>
<evidence type="ECO:0000259" key="3">
    <source>
        <dbReference type="Pfam" id="PF04536"/>
    </source>
</evidence>
<accession>A0A4S1CG95</accession>
<keyword evidence="1" id="KW-0472">Membrane</keyword>
<dbReference type="Gene3D" id="3.10.310.50">
    <property type="match status" value="1"/>
</dbReference>
<dbReference type="InterPro" id="IPR007621">
    <property type="entry name" value="TPM_dom"/>
</dbReference>
<gene>
    <name evidence="4" type="ORF">E4633_09855</name>
</gene>
<dbReference type="Proteomes" id="UP000306416">
    <property type="component" value="Unassembled WGS sequence"/>
</dbReference>
<proteinExistence type="predicted"/>
<dbReference type="PANTHER" id="PTHR30373">
    <property type="entry name" value="UPF0603 PROTEIN YGCG"/>
    <property type="match status" value="1"/>
</dbReference>
<name>A0A4S1CG95_9BACT</name>
<sequence length="290" mass="29621">MKKLLFLLIALLVAGGSWAAEVPALRGHVNDYASMLSPQAARELEDELTAFEKSDSTQIVVLTIPSLEGEVVEQYSIKVVEKWQIGQKGKDNGALLLVVKNDRKIRIEVGRGLEGKLTDLMSGRIIRNEISPAFKQGNFDVGIARGVAAIMATVRGEYKAEPTDLRHGKKGAPPILTLLLFVLVASVFLGGISRVLGGVAGAIGLPIAAFISFSGLSMLLLGILAVVGFLAGLFIAFLFSSGGGGGFMGGPPFFGGYGGGGFGGGGFGGGGGGFSGGGGSFGGGGASGDW</sequence>
<keyword evidence="1" id="KW-1133">Transmembrane helix</keyword>
<evidence type="ECO:0000256" key="1">
    <source>
        <dbReference type="SAM" id="Phobius"/>
    </source>
</evidence>
<dbReference type="RefSeq" id="WP_135870073.1">
    <property type="nucleotide sequence ID" value="NZ_SRSC01000002.1"/>
</dbReference>
<dbReference type="EMBL" id="SRSC01000002">
    <property type="protein sequence ID" value="TGU72598.1"/>
    <property type="molecule type" value="Genomic_DNA"/>
</dbReference>
<dbReference type="AlphaFoldDB" id="A0A4S1CG95"/>
<reference evidence="4 5" key="1">
    <citation type="submission" date="2019-04" db="EMBL/GenBank/DDBJ databases">
        <title>Geobacter oryzae sp. nov., ferric-reducing bacteria isolated from paddy soil.</title>
        <authorList>
            <person name="Xu Z."/>
            <person name="Masuda Y."/>
            <person name="Itoh H."/>
            <person name="Senoo K."/>
        </authorList>
    </citation>
    <scope>NUCLEOTIDE SEQUENCE [LARGE SCALE GENOMIC DNA]</scope>
    <source>
        <strain evidence="4 5">Red111</strain>
    </source>
</reference>
<feature type="chain" id="PRO_5020202388" evidence="2">
    <location>
        <begin position="20"/>
        <end position="290"/>
    </location>
</feature>
<keyword evidence="1" id="KW-0812">Transmembrane</keyword>
<feature type="transmembrane region" description="Helical" evidence="1">
    <location>
        <begin position="219"/>
        <end position="239"/>
    </location>
</feature>
<feature type="transmembrane region" description="Helical" evidence="1">
    <location>
        <begin position="171"/>
        <end position="189"/>
    </location>
</feature>
<evidence type="ECO:0000313" key="5">
    <source>
        <dbReference type="Proteomes" id="UP000306416"/>
    </source>
</evidence>
<protein>
    <submittedName>
        <fullName evidence="4">TPM domain-containing protein</fullName>
    </submittedName>
</protein>
<feature type="transmembrane region" description="Helical" evidence="1">
    <location>
        <begin position="196"/>
        <end position="213"/>
    </location>
</feature>
<dbReference type="PANTHER" id="PTHR30373:SF2">
    <property type="entry name" value="UPF0603 PROTEIN YGCG"/>
    <property type="match status" value="1"/>
</dbReference>
<evidence type="ECO:0000313" key="4">
    <source>
        <dbReference type="EMBL" id="TGU72598.1"/>
    </source>
</evidence>
<keyword evidence="5" id="KW-1185">Reference proteome</keyword>
<dbReference type="Pfam" id="PF04536">
    <property type="entry name" value="TPM_phosphatase"/>
    <property type="match status" value="1"/>
</dbReference>
<feature type="signal peptide" evidence="2">
    <location>
        <begin position="1"/>
        <end position="19"/>
    </location>
</feature>